<dbReference type="PANTHER" id="PTHR24305:SF166">
    <property type="entry name" value="CYTOCHROME P450 12A4, MITOCHONDRIAL-RELATED"/>
    <property type="match status" value="1"/>
</dbReference>
<evidence type="ECO:0000256" key="1">
    <source>
        <dbReference type="ARBA" id="ARBA00001971"/>
    </source>
</evidence>
<comment type="caution">
    <text evidence="6">The sequence shown here is derived from an EMBL/GenBank/DDBJ whole genome shotgun (WGS) entry which is preliminary data.</text>
</comment>
<proteinExistence type="inferred from homology"/>
<dbReference type="InterPro" id="IPR002403">
    <property type="entry name" value="Cyt_P450_E_grp-IV"/>
</dbReference>
<accession>A0ABN3U9H9</accession>
<comment type="similarity">
    <text evidence="2 5">Belongs to the cytochrome P450 family.</text>
</comment>
<protein>
    <submittedName>
        <fullName evidence="6">Cytochrome P450</fullName>
    </submittedName>
</protein>
<comment type="cofactor">
    <cofactor evidence="1">
        <name>heme</name>
        <dbReference type="ChEBI" id="CHEBI:30413"/>
    </cofactor>
</comment>
<evidence type="ECO:0000256" key="4">
    <source>
        <dbReference type="ARBA" id="ARBA00023004"/>
    </source>
</evidence>
<keyword evidence="3 5" id="KW-0479">Metal-binding</keyword>
<organism evidence="6 7">
    <name type="scientific">Actinocorallia aurantiaca</name>
    <dbReference type="NCBI Taxonomy" id="46204"/>
    <lineage>
        <taxon>Bacteria</taxon>
        <taxon>Bacillati</taxon>
        <taxon>Actinomycetota</taxon>
        <taxon>Actinomycetes</taxon>
        <taxon>Streptosporangiales</taxon>
        <taxon>Thermomonosporaceae</taxon>
        <taxon>Actinocorallia</taxon>
    </lineage>
</organism>
<sequence length="432" mass="47663">MSALARLGLMLARDPYEGLQRVQSASGSIAGFGWGPVKYVLMFGPEANAFLFANSGLFTVREAFDVLVPVNGETALIASDGEAHRRRRRLVQPAFHRRRVDGYIARMAENADALLDTWKEGETLDVYASLRELTRRTTVELLFGDRLAADEELLGGELQTLLDGIDRPYSQLVALRAVPNPFWRKVLEARATVLERLEQEIADRRMDPAPRDDVLGLLLDSRDEDGGGLTDVELQDQAISLMGAGYETTSAALGWAVHFMLTTEGVWERARRELPPGPPTAETLKECAYLDHVVDETLRLFPPVVMSARKVAEDFVFEGHRVPAGAMLIYSPYVTHRMASVWPDPDTFRPDRWDPASPGHIPATPASFLPFGGGQHRCVGSVLATTGLKVTLARLLARTELEHTGAPVRPRSITAMRPRDGVPVVVKEVRPA</sequence>
<evidence type="ECO:0000256" key="5">
    <source>
        <dbReference type="RuleBase" id="RU000461"/>
    </source>
</evidence>
<dbReference type="InterPro" id="IPR050121">
    <property type="entry name" value="Cytochrome_P450_monoxygenase"/>
</dbReference>
<evidence type="ECO:0000313" key="7">
    <source>
        <dbReference type="Proteomes" id="UP001501842"/>
    </source>
</evidence>
<dbReference type="PROSITE" id="PS00086">
    <property type="entry name" value="CYTOCHROME_P450"/>
    <property type="match status" value="1"/>
</dbReference>
<evidence type="ECO:0000256" key="2">
    <source>
        <dbReference type="ARBA" id="ARBA00010617"/>
    </source>
</evidence>
<keyword evidence="5" id="KW-0560">Oxidoreductase</keyword>
<name>A0ABN3U9H9_9ACTN</name>
<dbReference type="PANTHER" id="PTHR24305">
    <property type="entry name" value="CYTOCHROME P450"/>
    <property type="match status" value="1"/>
</dbReference>
<dbReference type="Proteomes" id="UP001501842">
    <property type="component" value="Unassembled WGS sequence"/>
</dbReference>
<dbReference type="PRINTS" id="PR00465">
    <property type="entry name" value="EP450IV"/>
</dbReference>
<evidence type="ECO:0000313" key="6">
    <source>
        <dbReference type="EMBL" id="GAA2726850.1"/>
    </source>
</evidence>
<keyword evidence="5" id="KW-0349">Heme</keyword>
<gene>
    <name evidence="6" type="ORF">GCM10010439_30800</name>
</gene>
<reference evidence="6 7" key="1">
    <citation type="journal article" date="2019" name="Int. J. Syst. Evol. Microbiol.">
        <title>The Global Catalogue of Microorganisms (GCM) 10K type strain sequencing project: providing services to taxonomists for standard genome sequencing and annotation.</title>
        <authorList>
            <consortium name="The Broad Institute Genomics Platform"/>
            <consortium name="The Broad Institute Genome Sequencing Center for Infectious Disease"/>
            <person name="Wu L."/>
            <person name="Ma J."/>
        </authorList>
    </citation>
    <scope>NUCLEOTIDE SEQUENCE [LARGE SCALE GENOMIC DNA]</scope>
    <source>
        <strain evidence="6 7">JCM 8201</strain>
    </source>
</reference>
<dbReference type="EMBL" id="BAAATZ010000012">
    <property type="protein sequence ID" value="GAA2726850.1"/>
    <property type="molecule type" value="Genomic_DNA"/>
</dbReference>
<keyword evidence="7" id="KW-1185">Reference proteome</keyword>
<dbReference type="Pfam" id="PF00067">
    <property type="entry name" value="p450"/>
    <property type="match status" value="1"/>
</dbReference>
<dbReference type="InterPro" id="IPR001128">
    <property type="entry name" value="Cyt_P450"/>
</dbReference>
<keyword evidence="5" id="KW-0503">Monooxygenase</keyword>
<dbReference type="Gene3D" id="1.10.630.10">
    <property type="entry name" value="Cytochrome P450"/>
    <property type="match status" value="1"/>
</dbReference>
<keyword evidence="4 5" id="KW-0408">Iron</keyword>
<dbReference type="SUPFAM" id="SSF48264">
    <property type="entry name" value="Cytochrome P450"/>
    <property type="match status" value="1"/>
</dbReference>
<dbReference type="PRINTS" id="PR00385">
    <property type="entry name" value="P450"/>
</dbReference>
<dbReference type="InterPro" id="IPR036396">
    <property type="entry name" value="Cyt_P450_sf"/>
</dbReference>
<evidence type="ECO:0000256" key="3">
    <source>
        <dbReference type="ARBA" id="ARBA00022723"/>
    </source>
</evidence>
<dbReference type="InterPro" id="IPR017972">
    <property type="entry name" value="Cyt_P450_CS"/>
</dbReference>